<dbReference type="AlphaFoldDB" id="A0A6C0BN05"/>
<sequence length="697" mass="77907">MAEFVYCFDSFTRLPNPEQEEPFTNPTNDIIIPVQMTSNRVAFKSMELVTAEISSAQFLIEERWSRMYFMNGLFFTCEDEEERSVFIETSEGVSITAILPLRYNTIIALDASDPTTPIFTTAEPHLLDSLGGGLWNWGELVRLVSTAVEAPLMSSEGELLPNVTILTDTTFSVSGFSPVTDWIPNPAATTFGYVYFPPIPSYTIMASILQTLLARSVLQLLNSTCSYQVTYNPCTGRFCISIDPKVPWTSVVCVGEKSILHLLGFRLGENHLEKKEIDECGRSGCREIITVSQPVCTNSLDTLGLCQFRMRPGNYPLAVNFIDELNAQSNRFYLTTEENLQITNPATGEAFDAIIPPGLYTPQSLALTLEEIFDTLWPTLGLEIMYYVDPQPCCLDPNLNYFTLTSSTDTKFNLDLEASTLAFRLGFTSTNLTCYSTYESNCKFVYTPCINLNTYNSCIFSYNLCQDGSNTLLISVNNPPPLPLATTTATIVDSTVVVSNVDQAHGFQVGQLVSLTVGGETYTLRVSEVPSGTTFIAELGALDLDGFPPNTPVSVNSGECCTPSLMFAPRKRNRIMYLFWGFQDKDLQWTPSFNGTYAALGTMVLSPRNYVMMQVLEPTGSAHVEQLNIARNNRSNFIAKLVFLLNPVRVLDRFYPMRMRFFSPTIVTRLHLRLLNPDGSLFQLHNQEWSGTIRFYT</sequence>
<name>A0A6C0BN05_9ZZZZ</name>
<evidence type="ECO:0000313" key="1">
    <source>
        <dbReference type="EMBL" id="QHS93785.1"/>
    </source>
</evidence>
<protein>
    <submittedName>
        <fullName evidence="1">Uncharacterized protein</fullName>
    </submittedName>
</protein>
<proteinExistence type="predicted"/>
<dbReference type="EMBL" id="MN739209">
    <property type="protein sequence ID" value="QHS93785.1"/>
    <property type="molecule type" value="Genomic_DNA"/>
</dbReference>
<reference evidence="1" key="1">
    <citation type="journal article" date="2020" name="Nature">
        <title>Giant virus diversity and host interactions through global metagenomics.</title>
        <authorList>
            <person name="Schulz F."/>
            <person name="Roux S."/>
            <person name="Paez-Espino D."/>
            <person name="Jungbluth S."/>
            <person name="Walsh D.A."/>
            <person name="Denef V.J."/>
            <person name="McMahon K.D."/>
            <person name="Konstantinidis K.T."/>
            <person name="Eloe-Fadrosh E.A."/>
            <person name="Kyrpides N.C."/>
            <person name="Woyke T."/>
        </authorList>
    </citation>
    <scope>NUCLEOTIDE SEQUENCE</scope>
    <source>
        <strain evidence="1">GVMAG-M-3300018080-19</strain>
    </source>
</reference>
<accession>A0A6C0BN05</accession>
<organism evidence="1">
    <name type="scientific">viral metagenome</name>
    <dbReference type="NCBI Taxonomy" id="1070528"/>
    <lineage>
        <taxon>unclassified sequences</taxon>
        <taxon>metagenomes</taxon>
        <taxon>organismal metagenomes</taxon>
    </lineage>
</organism>